<keyword evidence="1" id="KW-0614">Plasmid</keyword>
<dbReference type="RefSeq" id="WP_014573487.1">
    <property type="nucleotide sequence ID" value="NC_017494.1"/>
</dbReference>
<geneLocation type="plasmid" evidence="1">
    <name>pAW153</name>
</geneLocation>
<dbReference type="EMBL" id="HQ646604">
    <property type="protein sequence ID" value="AEV59858.1"/>
    <property type="molecule type" value="Genomic_DNA"/>
</dbReference>
<reference evidence="1" key="1">
    <citation type="submission" date="2010-11" db="EMBL/GenBank/DDBJ databases">
        <authorList>
            <person name="Kaczorowska A.-K."/>
            <person name="Dekowska A."/>
            <person name="Josephsen J."/>
            <person name="Kaczorowski T."/>
        </authorList>
    </citation>
    <scope>NUCLEOTIDE SEQUENCE</scope>
    <source>
        <strain evidence="1">W15</strain>
        <plasmid evidence="1">pAW153</plasmid>
    </source>
</reference>
<accession>G9BNL0</accession>
<protein>
    <submittedName>
        <fullName evidence="1">Uncharacterized protein</fullName>
    </submittedName>
</protein>
<proteinExistence type="predicted"/>
<evidence type="ECO:0000313" key="1">
    <source>
        <dbReference type="EMBL" id="AEV59858.1"/>
    </source>
</evidence>
<dbReference type="AlphaFoldDB" id="G9BNL0"/>
<organism evidence="1">
    <name type="scientific">Lactococcus lactis subsp. cremoris</name>
    <name type="common">Streptococcus cremoris</name>
    <dbReference type="NCBI Taxonomy" id="1359"/>
    <lineage>
        <taxon>Bacteria</taxon>
        <taxon>Bacillati</taxon>
        <taxon>Bacillota</taxon>
        <taxon>Bacilli</taxon>
        <taxon>Lactobacillales</taxon>
        <taxon>Streptococcaceae</taxon>
        <taxon>Lactococcus</taxon>
    </lineage>
</organism>
<sequence length="145" mass="16497">MCGKNKTFLYNSMSYKIGGDIMRLAVRLAIETRESINTLKEEIKSTGEFDNLHLTNGFVVNQAYLDSKKITSEKKWDKVLKFGSQVEERNAPKTRTDLQVNQTTIDGITELKKVLSQYTETGYITTSFVIKMIVRGSLLVRHGKI</sequence>
<name>G9BNL0_LACLC</name>